<sequence>MMEHTSNARPKLMTSSSATDEISWRELNDQIDQCCLDSSDYGSGGDGGKGGRHGDNDSDEDEFNCKMGVSTSFTQKPRAAGAAVDLDDWKPEGTSLRNSGRPSRRGSNDSSARRNSTGSSGSAAGEVPPSMFESFRNLDDAMAQALKNSMNENYRGGGGGRQLHYSAGNGVNEWGQHHDNADAAAAAATSATTTPTTSAANPNSLFESFRNLDAAMAQALQNSLSESHRSDATTLTDLSLSCSDRQFIGMGGIMNEVTAAGVGGMMMGDIQEEEEERQSFASSRSSGSRRKRHGGGGGGLLVV</sequence>
<feature type="region of interest" description="Disordered" evidence="1">
    <location>
        <begin position="1"/>
        <end position="131"/>
    </location>
</feature>
<reference evidence="2 3" key="1">
    <citation type="journal article" date="2004" name="Science">
        <title>The genome of the diatom Thalassiosira pseudonana: ecology, evolution, and metabolism.</title>
        <authorList>
            <person name="Armbrust E.V."/>
            <person name="Berges J.A."/>
            <person name="Bowler C."/>
            <person name="Green B.R."/>
            <person name="Martinez D."/>
            <person name="Putnam N.H."/>
            <person name="Zhou S."/>
            <person name="Allen A.E."/>
            <person name="Apt K.E."/>
            <person name="Bechner M."/>
            <person name="Brzezinski M.A."/>
            <person name="Chaal B.K."/>
            <person name="Chiovitti A."/>
            <person name="Davis A.K."/>
            <person name="Demarest M.S."/>
            <person name="Detter J.C."/>
            <person name="Glavina T."/>
            <person name="Goodstein D."/>
            <person name="Hadi M.Z."/>
            <person name="Hellsten U."/>
            <person name="Hildebrand M."/>
            <person name="Jenkins B.D."/>
            <person name="Jurka J."/>
            <person name="Kapitonov V.V."/>
            <person name="Kroger N."/>
            <person name="Lau W.W."/>
            <person name="Lane T.W."/>
            <person name="Larimer F.W."/>
            <person name="Lippmeier J.C."/>
            <person name="Lucas S."/>
            <person name="Medina M."/>
            <person name="Montsant A."/>
            <person name="Obornik M."/>
            <person name="Parker M.S."/>
            <person name="Palenik B."/>
            <person name="Pazour G.J."/>
            <person name="Richardson P.M."/>
            <person name="Rynearson T.A."/>
            <person name="Saito M.A."/>
            <person name="Schwartz D.C."/>
            <person name="Thamatrakoln K."/>
            <person name="Valentin K."/>
            <person name="Vardi A."/>
            <person name="Wilkerson F.P."/>
            <person name="Rokhsar D.S."/>
        </authorList>
    </citation>
    <scope>NUCLEOTIDE SEQUENCE [LARGE SCALE GENOMIC DNA]</scope>
    <source>
        <strain evidence="2 3">CCMP1335</strain>
    </source>
</reference>
<evidence type="ECO:0000313" key="2">
    <source>
        <dbReference type="EMBL" id="EED90142.1"/>
    </source>
</evidence>
<proteinExistence type="predicted"/>
<dbReference type="EMBL" id="CM000645">
    <property type="protein sequence ID" value="EED90142.1"/>
    <property type="molecule type" value="Genomic_DNA"/>
</dbReference>
<reference evidence="2 3" key="2">
    <citation type="journal article" date="2008" name="Nature">
        <title>The Phaeodactylum genome reveals the evolutionary history of diatom genomes.</title>
        <authorList>
            <person name="Bowler C."/>
            <person name="Allen A.E."/>
            <person name="Badger J.H."/>
            <person name="Grimwood J."/>
            <person name="Jabbari K."/>
            <person name="Kuo A."/>
            <person name="Maheswari U."/>
            <person name="Martens C."/>
            <person name="Maumus F."/>
            <person name="Otillar R.P."/>
            <person name="Rayko E."/>
            <person name="Salamov A."/>
            <person name="Vandepoele K."/>
            <person name="Beszteri B."/>
            <person name="Gruber A."/>
            <person name="Heijde M."/>
            <person name="Katinka M."/>
            <person name="Mock T."/>
            <person name="Valentin K."/>
            <person name="Verret F."/>
            <person name="Berges J.A."/>
            <person name="Brownlee C."/>
            <person name="Cadoret J.P."/>
            <person name="Chiovitti A."/>
            <person name="Choi C.J."/>
            <person name="Coesel S."/>
            <person name="De Martino A."/>
            <person name="Detter J.C."/>
            <person name="Durkin C."/>
            <person name="Falciatore A."/>
            <person name="Fournet J."/>
            <person name="Haruta M."/>
            <person name="Huysman M.J."/>
            <person name="Jenkins B.D."/>
            <person name="Jiroutova K."/>
            <person name="Jorgensen R.E."/>
            <person name="Joubert Y."/>
            <person name="Kaplan A."/>
            <person name="Kroger N."/>
            <person name="Kroth P.G."/>
            <person name="La Roche J."/>
            <person name="Lindquist E."/>
            <person name="Lommer M."/>
            <person name="Martin-Jezequel V."/>
            <person name="Lopez P.J."/>
            <person name="Lucas S."/>
            <person name="Mangogna M."/>
            <person name="McGinnis K."/>
            <person name="Medlin L.K."/>
            <person name="Montsant A."/>
            <person name="Oudot-Le Secq M.P."/>
            <person name="Napoli C."/>
            <person name="Obornik M."/>
            <person name="Parker M.S."/>
            <person name="Petit J.L."/>
            <person name="Porcel B.M."/>
            <person name="Poulsen N."/>
            <person name="Robison M."/>
            <person name="Rychlewski L."/>
            <person name="Rynearson T.A."/>
            <person name="Schmutz J."/>
            <person name="Shapiro H."/>
            <person name="Siaut M."/>
            <person name="Stanley M."/>
            <person name="Sussman M.R."/>
            <person name="Taylor A.R."/>
            <person name="Vardi A."/>
            <person name="von Dassow P."/>
            <person name="Vyverman W."/>
            <person name="Willis A."/>
            <person name="Wyrwicz L.S."/>
            <person name="Rokhsar D.S."/>
            <person name="Weissenbach J."/>
            <person name="Armbrust E.V."/>
            <person name="Green B.R."/>
            <person name="Van de Peer Y."/>
            <person name="Grigoriev I.V."/>
        </authorList>
    </citation>
    <scope>NUCLEOTIDE SEQUENCE [LARGE SCALE GENOMIC DNA]</scope>
    <source>
        <strain evidence="2 3">CCMP1335</strain>
    </source>
</reference>
<dbReference type="HOGENOM" id="CLU_919764_0_0_1"/>
<accession>B8C7P4</accession>
<dbReference type="GeneID" id="7444980"/>
<protein>
    <submittedName>
        <fullName evidence="2">Uncharacterized protein</fullName>
    </submittedName>
</protein>
<feature type="region of interest" description="Disordered" evidence="1">
    <location>
        <begin position="181"/>
        <end position="203"/>
    </location>
</feature>
<feature type="compositionally biased region" description="Polar residues" evidence="1">
    <location>
        <begin position="113"/>
        <end position="122"/>
    </location>
</feature>
<evidence type="ECO:0000313" key="3">
    <source>
        <dbReference type="Proteomes" id="UP000001449"/>
    </source>
</evidence>
<feature type="compositionally biased region" description="Low complexity" evidence="1">
    <location>
        <begin position="182"/>
        <end position="202"/>
    </location>
</feature>
<name>B8C7P4_THAPS</name>
<gene>
    <name evidence="2" type="ORF">THAPSDRAFT_23899</name>
</gene>
<dbReference type="InParanoid" id="B8C7P4"/>
<dbReference type="Proteomes" id="UP000001449">
    <property type="component" value="Chromosome 9"/>
</dbReference>
<dbReference type="PaxDb" id="35128-Thaps23899"/>
<feature type="region of interest" description="Disordered" evidence="1">
    <location>
        <begin position="270"/>
        <end position="303"/>
    </location>
</feature>
<keyword evidence="3" id="KW-1185">Reference proteome</keyword>
<dbReference type="RefSeq" id="XP_002292167.1">
    <property type="nucleotide sequence ID" value="XM_002292131.1"/>
</dbReference>
<dbReference type="KEGG" id="tps:THAPSDRAFT_23899"/>
<organism evidence="2 3">
    <name type="scientific">Thalassiosira pseudonana</name>
    <name type="common">Marine diatom</name>
    <name type="synonym">Cyclotella nana</name>
    <dbReference type="NCBI Taxonomy" id="35128"/>
    <lineage>
        <taxon>Eukaryota</taxon>
        <taxon>Sar</taxon>
        <taxon>Stramenopiles</taxon>
        <taxon>Ochrophyta</taxon>
        <taxon>Bacillariophyta</taxon>
        <taxon>Coscinodiscophyceae</taxon>
        <taxon>Thalassiosirophycidae</taxon>
        <taxon>Thalassiosirales</taxon>
        <taxon>Thalassiosiraceae</taxon>
        <taxon>Thalassiosira</taxon>
    </lineage>
</organism>
<evidence type="ECO:0000256" key="1">
    <source>
        <dbReference type="SAM" id="MobiDB-lite"/>
    </source>
</evidence>
<feature type="compositionally biased region" description="Polar residues" evidence="1">
    <location>
        <begin position="1"/>
        <end position="20"/>
    </location>
</feature>
<dbReference type="AlphaFoldDB" id="B8C7P4"/>